<organism evidence="1 2">
    <name type="scientific">Halocaridina rubra</name>
    <name type="common">Hawaiian red shrimp</name>
    <dbReference type="NCBI Taxonomy" id="373956"/>
    <lineage>
        <taxon>Eukaryota</taxon>
        <taxon>Metazoa</taxon>
        <taxon>Ecdysozoa</taxon>
        <taxon>Arthropoda</taxon>
        <taxon>Crustacea</taxon>
        <taxon>Multicrustacea</taxon>
        <taxon>Malacostraca</taxon>
        <taxon>Eumalacostraca</taxon>
        <taxon>Eucarida</taxon>
        <taxon>Decapoda</taxon>
        <taxon>Pleocyemata</taxon>
        <taxon>Caridea</taxon>
        <taxon>Atyoidea</taxon>
        <taxon>Atyidae</taxon>
        <taxon>Halocaridina</taxon>
    </lineage>
</organism>
<dbReference type="EMBL" id="JAXCGZ010023599">
    <property type="protein sequence ID" value="KAK7007290.1"/>
    <property type="molecule type" value="Genomic_DNA"/>
</dbReference>
<evidence type="ECO:0000313" key="2">
    <source>
        <dbReference type="Proteomes" id="UP001381693"/>
    </source>
</evidence>
<reference evidence="1 2" key="1">
    <citation type="submission" date="2023-11" db="EMBL/GenBank/DDBJ databases">
        <title>Halocaridina rubra genome assembly.</title>
        <authorList>
            <person name="Smith C."/>
        </authorList>
    </citation>
    <scope>NUCLEOTIDE SEQUENCE [LARGE SCALE GENOMIC DNA]</scope>
    <source>
        <strain evidence="1">EP-1</strain>
        <tissue evidence="1">Whole</tissue>
    </source>
</reference>
<protein>
    <submittedName>
        <fullName evidence="1">Uncharacterized protein</fullName>
    </submittedName>
</protein>
<evidence type="ECO:0000313" key="1">
    <source>
        <dbReference type="EMBL" id="KAK7007290.1"/>
    </source>
</evidence>
<sequence length="153" mass="17437">MDVTCEKAGAELSTGKKANFHKHLSDSYTTPLPTIRENSPVVRDSVEHSPSHSLYTSEVSLENCMRYKSAYLASEDMDVRCLPKISRSVSFGFHRQRPKISIHDKQRRLSSSLPEAPISSDMMELLLPVINIEQYKEDERICERPKSRAKKQA</sequence>
<dbReference type="AlphaFoldDB" id="A0AAN8WB36"/>
<gene>
    <name evidence="1" type="ORF">SK128_025647</name>
</gene>
<name>A0AAN8WB36_HALRR</name>
<comment type="caution">
    <text evidence="1">The sequence shown here is derived from an EMBL/GenBank/DDBJ whole genome shotgun (WGS) entry which is preliminary data.</text>
</comment>
<dbReference type="Proteomes" id="UP001381693">
    <property type="component" value="Unassembled WGS sequence"/>
</dbReference>
<keyword evidence="2" id="KW-1185">Reference proteome</keyword>
<accession>A0AAN8WB36</accession>
<proteinExistence type="predicted"/>